<keyword evidence="4" id="KW-1185">Reference proteome</keyword>
<dbReference type="InterPro" id="IPR050344">
    <property type="entry name" value="Peptidase_M1_aminopeptidases"/>
</dbReference>
<dbReference type="OrthoDB" id="9814383at2"/>
<dbReference type="GO" id="GO:0016020">
    <property type="term" value="C:membrane"/>
    <property type="evidence" value="ECO:0007669"/>
    <property type="project" value="TreeGrafter"/>
</dbReference>
<dbReference type="GO" id="GO:0005615">
    <property type="term" value="C:extracellular space"/>
    <property type="evidence" value="ECO:0007669"/>
    <property type="project" value="TreeGrafter"/>
</dbReference>
<dbReference type="AlphaFoldDB" id="A0A2U1JNC4"/>
<dbReference type="GO" id="GO:0005737">
    <property type="term" value="C:cytoplasm"/>
    <property type="evidence" value="ECO:0007669"/>
    <property type="project" value="TreeGrafter"/>
</dbReference>
<evidence type="ECO:0000256" key="1">
    <source>
        <dbReference type="SAM" id="SignalP"/>
    </source>
</evidence>
<proteinExistence type="predicted"/>
<dbReference type="RefSeq" id="WP_116764509.1">
    <property type="nucleotide sequence ID" value="NZ_QCZH01000025.1"/>
</dbReference>
<feature type="domain" description="Peptidase M1 membrane alanine aminopeptidase" evidence="2">
    <location>
        <begin position="420"/>
        <end position="568"/>
    </location>
</feature>
<dbReference type="GO" id="GO:0008270">
    <property type="term" value="F:zinc ion binding"/>
    <property type="evidence" value="ECO:0007669"/>
    <property type="project" value="InterPro"/>
</dbReference>
<accession>A0A2U1JNC4</accession>
<dbReference type="GO" id="GO:0070006">
    <property type="term" value="F:metalloaminopeptidase activity"/>
    <property type="evidence" value="ECO:0007669"/>
    <property type="project" value="TreeGrafter"/>
</dbReference>
<dbReference type="CDD" id="cd09604">
    <property type="entry name" value="M1_APN_like"/>
    <property type="match status" value="1"/>
</dbReference>
<name>A0A2U1JNC4_9FLAO</name>
<dbReference type="SUPFAM" id="SSF55486">
    <property type="entry name" value="Metalloproteases ('zincins'), catalytic domain"/>
    <property type="match status" value="1"/>
</dbReference>
<dbReference type="Gene3D" id="1.10.390.10">
    <property type="entry name" value="Neutral Protease Domain 2"/>
    <property type="match status" value="1"/>
</dbReference>
<evidence type="ECO:0000313" key="3">
    <source>
        <dbReference type="EMBL" id="PWA06667.1"/>
    </source>
</evidence>
<feature type="chain" id="PRO_5015444915" evidence="1">
    <location>
        <begin position="23"/>
        <end position="757"/>
    </location>
</feature>
<organism evidence="3 4">
    <name type="scientific">Flavobacterium laiguense</name>
    <dbReference type="NCBI Taxonomy" id="2169409"/>
    <lineage>
        <taxon>Bacteria</taxon>
        <taxon>Pseudomonadati</taxon>
        <taxon>Bacteroidota</taxon>
        <taxon>Flavobacteriia</taxon>
        <taxon>Flavobacteriales</taxon>
        <taxon>Flavobacteriaceae</taxon>
        <taxon>Flavobacterium</taxon>
    </lineage>
</organism>
<dbReference type="PANTHER" id="PTHR11533">
    <property type="entry name" value="PROTEASE M1 ZINC METALLOPROTEASE"/>
    <property type="match status" value="1"/>
</dbReference>
<comment type="caution">
    <text evidence="3">The sequence shown here is derived from an EMBL/GenBank/DDBJ whole genome shotgun (WGS) entry which is preliminary data.</text>
</comment>
<dbReference type="InterPro" id="IPR027268">
    <property type="entry name" value="Peptidase_M4/M1_CTD_sf"/>
</dbReference>
<dbReference type="PANTHER" id="PTHR11533:SF174">
    <property type="entry name" value="PUROMYCIN-SENSITIVE AMINOPEPTIDASE-RELATED"/>
    <property type="match status" value="1"/>
</dbReference>
<dbReference type="Proteomes" id="UP000245618">
    <property type="component" value="Unassembled WGS sequence"/>
</dbReference>
<dbReference type="GO" id="GO:0043171">
    <property type="term" value="P:peptide catabolic process"/>
    <property type="evidence" value="ECO:0007669"/>
    <property type="project" value="TreeGrafter"/>
</dbReference>
<keyword evidence="1" id="KW-0732">Signal</keyword>
<reference evidence="3 4" key="1">
    <citation type="submission" date="2018-04" db="EMBL/GenBank/DDBJ databases">
        <title>Flavobacterium sp. nov., isolated from glacier ice.</title>
        <authorList>
            <person name="Liu Q."/>
            <person name="Xin Y.-H."/>
        </authorList>
    </citation>
    <scope>NUCLEOTIDE SEQUENCE [LARGE SCALE GENOMIC DNA]</scope>
    <source>
        <strain evidence="3 4">LB2P30</strain>
    </source>
</reference>
<dbReference type="GO" id="GO:0042277">
    <property type="term" value="F:peptide binding"/>
    <property type="evidence" value="ECO:0007669"/>
    <property type="project" value="TreeGrafter"/>
</dbReference>
<sequence length="757" mass="85338">MKNNQFKASFLALFLGGMGLQAQEHPPVGTTAVKATSKYDYQAAFAPNFYTKNGTDTHSASGQPGAKYWQNKADYQLSATLNEKNNEIIGTEILTYTNNSPDKISFLWMNVDQNLFKNNSRGKAVIPVTGSRNGDKGQIFDGGHKIKSIKVIAIQNGKTVEKEAKFEIIDTRMQVFLPQDLNPNGGTIKLKIEFSFISPNFGSDRMGVMDTKNGKIFTMGQWYPRMCVYDDVKGWNTLPYLGAGEFYLEYGDFDVNITAPANHIVVCSGELTNPSEVYTADQQKRWTEASKSDKTVIIRSAEEVTNIASRPAGTSTLNWHFKIKNARDVSWASSAAFIVDAAKINLPSGKKSLAISAYPIESSGQEAWGRATEYTKSSIENYSNHWFEYPYPAATNVAGNEGGIEYPGIVFCDLKSKGEDLWFVTDHEFGHSWFPMIVGSNERLFAWMDEGFNTFINTLSKTEFNNGEYKSRPRNMQRMSQMLTNPELEPIMTSPDGMKEANLGLLAYEKPSSGLIMLREQILGKDRFDKAFRTYTERWAFKHPTPDDFFRTMENVSGEDLNWFWRAWFVNNWRLDQGITKIKYLKNDPKLGVLISIENLEKMAMPVVMEIKTKSGAISRVQLPVEIWQRNTAWTFLHTSTEEIETITIDPDHVFPDINPANNVWSSDKSELEKAVILDTYLGNYTSKQIPVKITLTEENGALVGTPEEGQGPKLSFESIGKDKFGAEQGGVELQFNESKNEFTLKMRGQEFLFTKV</sequence>
<protein>
    <submittedName>
        <fullName evidence="3">Peptidase M1</fullName>
    </submittedName>
</protein>
<gene>
    <name evidence="3" type="ORF">DB891_15590</name>
</gene>
<dbReference type="Pfam" id="PF01433">
    <property type="entry name" value="Peptidase_M1"/>
    <property type="match status" value="1"/>
</dbReference>
<dbReference type="InterPro" id="IPR014782">
    <property type="entry name" value="Peptidase_M1_dom"/>
</dbReference>
<feature type="signal peptide" evidence="1">
    <location>
        <begin position="1"/>
        <end position="22"/>
    </location>
</feature>
<evidence type="ECO:0000259" key="2">
    <source>
        <dbReference type="Pfam" id="PF01433"/>
    </source>
</evidence>
<dbReference type="EMBL" id="QCZH01000025">
    <property type="protein sequence ID" value="PWA06667.1"/>
    <property type="molecule type" value="Genomic_DNA"/>
</dbReference>
<evidence type="ECO:0000313" key="4">
    <source>
        <dbReference type="Proteomes" id="UP000245618"/>
    </source>
</evidence>